<dbReference type="RefSeq" id="WP_123250352.1">
    <property type="nucleotide sequence ID" value="NZ_RJLR01000020.1"/>
</dbReference>
<dbReference type="EMBL" id="RJLR01000020">
    <property type="protein sequence ID" value="RNM05826.1"/>
    <property type="molecule type" value="Genomic_DNA"/>
</dbReference>
<evidence type="ECO:0000313" key="3">
    <source>
        <dbReference type="Proteomes" id="UP000271870"/>
    </source>
</evidence>
<proteinExistence type="predicted"/>
<dbReference type="Gene3D" id="1.10.30.50">
    <property type="match status" value="1"/>
</dbReference>
<gene>
    <name evidence="1" type="ORF">EF878_11340</name>
    <name evidence="2" type="ORF">EFS38_06460</name>
</gene>
<dbReference type="AlphaFoldDB" id="A0A3N0G0P5"/>
<dbReference type="GO" id="GO:0009036">
    <property type="term" value="F:type II site-specific deoxyribonuclease activity"/>
    <property type="evidence" value="ECO:0007669"/>
    <property type="project" value="UniProtKB-EC"/>
</dbReference>
<protein>
    <submittedName>
        <fullName evidence="1">Alw26I/Eco31I/Esp3I family type II restriction endonuclease</fullName>
        <ecNumber evidence="1">3.1.21.4</ecNumber>
    </submittedName>
</protein>
<dbReference type="Pfam" id="PF09665">
    <property type="entry name" value="RE_Alw26IDE"/>
    <property type="match status" value="1"/>
</dbReference>
<dbReference type="OrthoDB" id="7051980at2"/>
<comment type="caution">
    <text evidence="1">The sequence shown here is derived from an EMBL/GenBank/DDBJ whole genome shotgun (WGS) entry which is preliminary data.</text>
</comment>
<dbReference type="InterPro" id="IPR014328">
    <property type="entry name" value="Restrct_endonuc_II_Alw26I"/>
</dbReference>
<name>A0A3N0G0P5_9GAMM</name>
<evidence type="ECO:0000313" key="2">
    <source>
        <dbReference type="EMBL" id="RNM25558.1"/>
    </source>
</evidence>
<evidence type="ECO:0000313" key="1">
    <source>
        <dbReference type="EMBL" id="RNM05826.1"/>
    </source>
</evidence>
<organism evidence="1 4">
    <name type="scientific">Dickeya undicola</name>
    <dbReference type="NCBI Taxonomy" id="1577887"/>
    <lineage>
        <taxon>Bacteria</taxon>
        <taxon>Pseudomonadati</taxon>
        <taxon>Pseudomonadota</taxon>
        <taxon>Gammaproteobacteria</taxon>
        <taxon>Enterobacterales</taxon>
        <taxon>Pectobacteriaceae</taxon>
        <taxon>Dickeya</taxon>
    </lineage>
</organism>
<keyword evidence="3" id="KW-1185">Reference proteome</keyword>
<keyword evidence="1" id="KW-0255">Endonuclease</keyword>
<accession>A0A3N0G0P5</accession>
<reference evidence="3 4" key="1">
    <citation type="submission" date="2018-11" db="EMBL/GenBank/DDBJ databases">
        <title>Characterization of surface water Dickeya isolates.</title>
        <authorList>
            <person name="Van Gijsegem F."/>
            <person name="Pedron J."/>
        </authorList>
    </citation>
    <scope>NUCLEOTIDE SEQUENCE [LARGE SCALE GENOMIC DNA]</scope>
    <source>
        <strain evidence="1 4">FVG1-MFV-O17</strain>
        <strain evidence="2 3">FVG10-MFV-A16</strain>
    </source>
</reference>
<dbReference type="EMBL" id="RJLS01000005">
    <property type="protein sequence ID" value="RNM25558.1"/>
    <property type="molecule type" value="Genomic_DNA"/>
</dbReference>
<keyword evidence="1" id="KW-0540">Nuclease</keyword>
<dbReference type="EC" id="3.1.21.4" evidence="1"/>
<dbReference type="Proteomes" id="UP000271870">
    <property type="component" value="Unassembled WGS sequence"/>
</dbReference>
<evidence type="ECO:0000313" key="4">
    <source>
        <dbReference type="Proteomes" id="UP000276061"/>
    </source>
</evidence>
<sequence>MKLVKIIRVPNFEKILEDYMSKNDRTKPKYGNDKFLDYAKKIINHPNYQGMPDILGERGEIQWEAPSNRKSGKFKDTHQKRREWWRQKALSIGIDPNKDSTWISKTAKSIHPFGEKPCKTCGKVLKIAYAYPNKYLFARIRSLPYIDETFELSEVEHVCDLLVRLDNHFGSKLYEDLPKLFATTSINIPTLAKDLDAWEKFLRNVYIPQEPRMLSPGAMSNPPDRFDGFHSFNRCCRATADTGRSQENLKSYVTDRRVFEYWVDGDWVAADRLMGQVRSNPIFEQENCFNAVQGGVHPKPCQADHIGPISLGFTHRPQFQLLCKTCNSGKNNRMYASDVRLLIDVEEAGESVISWFAKELWDRRKAAVKDAETALRLSKLLRDNRHTYMSLLKELLDHGFYTFLTSLLHLEAADFDPEFVGLRTNNHLTYFDSITKNPRTTKYATEQKARRIRIAFTSLADYHKKKNRNAFIISNDHSAVELSAGLAKLKKLSLLTNGLDQKIASIINTDQVSEADLRALANSLPEVLSANSAALLSIQDHFAQGMREVGKELDSMWSADRYVRSAPGEIIE</sequence>
<dbReference type="NCBIfam" id="TIGR02986">
    <property type="entry name" value="restrict_Alw26I"/>
    <property type="match status" value="1"/>
</dbReference>
<dbReference type="Proteomes" id="UP000276061">
    <property type="component" value="Unassembled WGS sequence"/>
</dbReference>
<keyword evidence="1" id="KW-0378">Hydrolase</keyword>